<keyword evidence="1" id="KW-0812">Transmembrane</keyword>
<sequence length="87" mass="9394">MINYNDLFVSCVAMLGSATAFAVGIGPWQEPYRLRTVAMIAQRYGMPAARMLWIAIAIISLVAGIAIARGIRPSYARPTPESVGPKI</sequence>
<dbReference type="Proteomes" id="UP001239462">
    <property type="component" value="Unassembled WGS sequence"/>
</dbReference>
<gene>
    <name evidence="2" type="ORF">QTN89_25020</name>
</gene>
<reference evidence="2 3" key="1">
    <citation type="submission" date="2023-06" db="EMBL/GenBank/DDBJ databases">
        <title>Roseiconus lacunae JC819 isolated from Gulf of Mannar region, Tamil Nadu.</title>
        <authorList>
            <person name="Pk S."/>
            <person name="Ch S."/>
            <person name="Ch V.R."/>
        </authorList>
    </citation>
    <scope>NUCLEOTIDE SEQUENCE [LARGE SCALE GENOMIC DNA]</scope>
    <source>
        <strain evidence="2 3">JC819</strain>
    </source>
</reference>
<feature type="transmembrane region" description="Helical" evidence="1">
    <location>
        <begin position="7"/>
        <end position="28"/>
    </location>
</feature>
<comment type="caution">
    <text evidence="2">The sequence shown here is derived from an EMBL/GenBank/DDBJ whole genome shotgun (WGS) entry which is preliminary data.</text>
</comment>
<protein>
    <submittedName>
        <fullName evidence="2">Uncharacterized protein</fullName>
    </submittedName>
</protein>
<evidence type="ECO:0000313" key="3">
    <source>
        <dbReference type="Proteomes" id="UP001239462"/>
    </source>
</evidence>
<keyword evidence="1" id="KW-1133">Transmembrane helix</keyword>
<keyword evidence="3" id="KW-1185">Reference proteome</keyword>
<organism evidence="2 3">
    <name type="scientific">Roseiconus lacunae</name>
    <dbReference type="NCBI Taxonomy" id="2605694"/>
    <lineage>
        <taxon>Bacteria</taxon>
        <taxon>Pseudomonadati</taxon>
        <taxon>Planctomycetota</taxon>
        <taxon>Planctomycetia</taxon>
        <taxon>Pirellulales</taxon>
        <taxon>Pirellulaceae</taxon>
        <taxon>Roseiconus</taxon>
    </lineage>
</organism>
<dbReference type="EMBL" id="JASZZN010000025">
    <property type="protein sequence ID" value="MDM4018740.1"/>
    <property type="molecule type" value="Genomic_DNA"/>
</dbReference>
<keyword evidence="1" id="KW-0472">Membrane</keyword>
<proteinExistence type="predicted"/>
<name>A0ABT7PQK3_9BACT</name>
<dbReference type="RefSeq" id="WP_149498914.1">
    <property type="nucleotide sequence ID" value="NZ_CP141221.1"/>
</dbReference>
<evidence type="ECO:0000256" key="1">
    <source>
        <dbReference type="SAM" id="Phobius"/>
    </source>
</evidence>
<accession>A0ABT7PQK3</accession>
<evidence type="ECO:0000313" key="2">
    <source>
        <dbReference type="EMBL" id="MDM4018740.1"/>
    </source>
</evidence>
<feature type="transmembrane region" description="Helical" evidence="1">
    <location>
        <begin position="48"/>
        <end position="68"/>
    </location>
</feature>